<reference evidence="1 2" key="1">
    <citation type="submission" date="2021-06" db="EMBL/GenBank/DDBJ databases">
        <authorList>
            <person name="Palmer J.M."/>
        </authorList>
    </citation>
    <scope>NUCLEOTIDE SEQUENCE [LARGE SCALE GENOMIC DNA]</scope>
    <source>
        <strain evidence="2">if_2019</strain>
        <tissue evidence="1">Muscle</tissue>
    </source>
</reference>
<dbReference type="EMBL" id="JAHRIQ010003181">
    <property type="protein sequence ID" value="MEQ2222389.1"/>
    <property type="molecule type" value="Genomic_DNA"/>
</dbReference>
<evidence type="ECO:0000313" key="2">
    <source>
        <dbReference type="Proteomes" id="UP001482620"/>
    </source>
</evidence>
<name>A0ABV0SPZ9_9TELE</name>
<dbReference type="InterPro" id="IPR046338">
    <property type="entry name" value="GAIN_dom_sf"/>
</dbReference>
<dbReference type="Proteomes" id="UP001482620">
    <property type="component" value="Unassembled WGS sequence"/>
</dbReference>
<evidence type="ECO:0000313" key="1">
    <source>
        <dbReference type="EMBL" id="MEQ2222389.1"/>
    </source>
</evidence>
<feature type="non-terminal residue" evidence="1">
    <location>
        <position position="150"/>
    </location>
</feature>
<sequence>MGRQRTIMSNLGHYINIMNDASTAAITIGNVTGVIAKLQTNSNMNFGFESSGNAKVLGDNHNKEYDFGREIHLPKEAIDMAQRKNQSYVRVLLFPGLNWNHSNIFKNEVLGIEMGTNIVNLSQTIDIQYMDATMIKLKAECMSWDGQTMK</sequence>
<protein>
    <submittedName>
        <fullName evidence="1">Uncharacterized protein</fullName>
    </submittedName>
</protein>
<comment type="caution">
    <text evidence="1">The sequence shown here is derived from an EMBL/GenBank/DDBJ whole genome shotgun (WGS) entry which is preliminary data.</text>
</comment>
<organism evidence="1 2">
    <name type="scientific">Ilyodon furcidens</name>
    <name type="common">goldbreast splitfin</name>
    <dbReference type="NCBI Taxonomy" id="33524"/>
    <lineage>
        <taxon>Eukaryota</taxon>
        <taxon>Metazoa</taxon>
        <taxon>Chordata</taxon>
        <taxon>Craniata</taxon>
        <taxon>Vertebrata</taxon>
        <taxon>Euteleostomi</taxon>
        <taxon>Actinopterygii</taxon>
        <taxon>Neopterygii</taxon>
        <taxon>Teleostei</taxon>
        <taxon>Neoteleostei</taxon>
        <taxon>Acanthomorphata</taxon>
        <taxon>Ovalentaria</taxon>
        <taxon>Atherinomorphae</taxon>
        <taxon>Cyprinodontiformes</taxon>
        <taxon>Goodeidae</taxon>
        <taxon>Ilyodon</taxon>
    </lineage>
</organism>
<proteinExistence type="predicted"/>
<gene>
    <name evidence="1" type="ORF">ILYODFUR_025751</name>
</gene>
<keyword evidence="2" id="KW-1185">Reference proteome</keyword>
<accession>A0ABV0SPZ9</accession>
<dbReference type="Gene3D" id="2.60.220.50">
    <property type="match status" value="1"/>
</dbReference>